<evidence type="ECO:0000313" key="6">
    <source>
        <dbReference type="Proteomes" id="UP001327560"/>
    </source>
</evidence>
<dbReference type="PANTHER" id="PTHR13935:SF46">
    <property type="entry name" value="TRANSCRIPTION FACTOR BHLH167-RELATED"/>
    <property type="match status" value="1"/>
</dbReference>
<keyword evidence="6" id="KW-1185">Reference proteome</keyword>
<dbReference type="PANTHER" id="PTHR13935">
    <property type="entry name" value="ACHAETE-SCUTE TRANSCRIPTION FACTOR-RELATED"/>
    <property type="match status" value="1"/>
</dbReference>
<feature type="coiled-coil region" evidence="4">
    <location>
        <begin position="56"/>
        <end position="83"/>
    </location>
</feature>
<evidence type="ECO:0000256" key="4">
    <source>
        <dbReference type="SAM" id="Coils"/>
    </source>
</evidence>
<evidence type="ECO:0000256" key="2">
    <source>
        <dbReference type="ARBA" id="ARBA00023015"/>
    </source>
</evidence>
<dbReference type="EMBL" id="CP136895">
    <property type="protein sequence ID" value="WOL12504.1"/>
    <property type="molecule type" value="Genomic_DNA"/>
</dbReference>
<dbReference type="GO" id="GO:0090575">
    <property type="term" value="C:RNA polymerase II transcription regulator complex"/>
    <property type="evidence" value="ECO:0007669"/>
    <property type="project" value="TreeGrafter"/>
</dbReference>
<dbReference type="InterPro" id="IPR015660">
    <property type="entry name" value="MASH1/Ascl1a-like"/>
</dbReference>
<dbReference type="SUPFAM" id="SSF47459">
    <property type="entry name" value="HLH, helix-loop-helix DNA-binding domain"/>
    <property type="match status" value="1"/>
</dbReference>
<dbReference type="Gene3D" id="4.10.280.10">
    <property type="entry name" value="Helix-loop-helix DNA-binding domain"/>
    <property type="match status" value="1"/>
</dbReference>
<evidence type="ECO:0008006" key="7">
    <source>
        <dbReference type="Google" id="ProtNLM"/>
    </source>
</evidence>
<dbReference type="GO" id="GO:0000981">
    <property type="term" value="F:DNA-binding transcription factor activity, RNA polymerase II-specific"/>
    <property type="evidence" value="ECO:0007669"/>
    <property type="project" value="TreeGrafter"/>
</dbReference>
<proteinExistence type="inferred from homology"/>
<sequence length="184" mass="21071">MKVCQGGGTDSKLQDKKTVEKYRRMHMKSLCFKLSSVIPKEHRTIHKDVLTQQDNLDQATSYIKVLQERVENLKRRRLMVMEAGRAKNDMGIGFRLPIIEVRHRDLTMEVLLISGLSKKFMFHEVISVLEEEGAEIVNASFSVVGDKIFHTIHSQLFNCRMHAGCELQNRVGGFKGLREVEGVD</sequence>
<dbReference type="InterPro" id="IPR036638">
    <property type="entry name" value="HLH_DNA-bd_sf"/>
</dbReference>
<dbReference type="GO" id="GO:0000977">
    <property type="term" value="F:RNA polymerase II transcription regulatory region sequence-specific DNA binding"/>
    <property type="evidence" value="ECO:0007669"/>
    <property type="project" value="TreeGrafter"/>
</dbReference>
<name>A0AAQ3KPM5_9LILI</name>
<accession>A0AAQ3KPM5</accession>
<evidence type="ECO:0000256" key="3">
    <source>
        <dbReference type="ARBA" id="ARBA00023163"/>
    </source>
</evidence>
<keyword evidence="2" id="KW-0805">Transcription regulation</keyword>
<comment type="similarity">
    <text evidence="1">Belongs to the bHLH protein family.</text>
</comment>
<evidence type="ECO:0000256" key="1">
    <source>
        <dbReference type="ARBA" id="ARBA00005510"/>
    </source>
</evidence>
<organism evidence="5 6">
    <name type="scientific">Canna indica</name>
    <name type="common">Indian-shot</name>
    <dbReference type="NCBI Taxonomy" id="4628"/>
    <lineage>
        <taxon>Eukaryota</taxon>
        <taxon>Viridiplantae</taxon>
        <taxon>Streptophyta</taxon>
        <taxon>Embryophyta</taxon>
        <taxon>Tracheophyta</taxon>
        <taxon>Spermatophyta</taxon>
        <taxon>Magnoliopsida</taxon>
        <taxon>Liliopsida</taxon>
        <taxon>Zingiberales</taxon>
        <taxon>Cannaceae</taxon>
        <taxon>Canna</taxon>
    </lineage>
</organism>
<keyword evidence="4" id="KW-0175">Coiled coil</keyword>
<dbReference type="Proteomes" id="UP001327560">
    <property type="component" value="Chromosome 6"/>
</dbReference>
<keyword evidence="3" id="KW-0804">Transcription</keyword>
<dbReference type="GO" id="GO:0046983">
    <property type="term" value="F:protein dimerization activity"/>
    <property type="evidence" value="ECO:0007669"/>
    <property type="project" value="InterPro"/>
</dbReference>
<dbReference type="AlphaFoldDB" id="A0AAQ3KPM5"/>
<gene>
    <name evidence="5" type="ORF">Cni_G21271</name>
</gene>
<reference evidence="5 6" key="1">
    <citation type="submission" date="2023-10" db="EMBL/GenBank/DDBJ databases">
        <title>Chromosome-scale genome assembly provides insights into flower coloration mechanisms of Canna indica.</title>
        <authorList>
            <person name="Li C."/>
        </authorList>
    </citation>
    <scope>NUCLEOTIDE SEQUENCE [LARGE SCALE GENOMIC DNA]</scope>
    <source>
        <tissue evidence="5">Flower</tissue>
    </source>
</reference>
<protein>
    <recommendedName>
        <fullName evidence="7">BHLH domain-containing protein</fullName>
    </recommendedName>
</protein>
<evidence type="ECO:0000313" key="5">
    <source>
        <dbReference type="EMBL" id="WOL12504.1"/>
    </source>
</evidence>